<feature type="region of interest" description="Disordered" evidence="1">
    <location>
        <begin position="1"/>
        <end position="20"/>
    </location>
</feature>
<evidence type="ECO:0000313" key="2">
    <source>
        <dbReference type="EMBL" id="WWD08295.1"/>
    </source>
</evidence>
<gene>
    <name evidence="2" type="ORF">V865_006406</name>
</gene>
<dbReference type="KEGG" id="ker:91105207"/>
<dbReference type="AlphaFoldDB" id="A0AAX4KRY0"/>
<keyword evidence="3" id="KW-1185">Reference proteome</keyword>
<reference evidence="2 3" key="1">
    <citation type="submission" date="2024-01" db="EMBL/GenBank/DDBJ databases">
        <title>Comparative genomics of Cryptococcus and Kwoniella reveals pathogenesis evolution and contrasting modes of karyotype evolution via chromosome fusion or intercentromeric recombination.</title>
        <authorList>
            <person name="Coelho M.A."/>
            <person name="David-Palma M."/>
            <person name="Shea T."/>
            <person name="Bowers K."/>
            <person name="McGinley-Smith S."/>
            <person name="Mohammad A.W."/>
            <person name="Gnirke A."/>
            <person name="Yurkov A.M."/>
            <person name="Nowrousian M."/>
            <person name="Sun S."/>
            <person name="Cuomo C.A."/>
            <person name="Heitman J."/>
        </authorList>
    </citation>
    <scope>NUCLEOTIDE SEQUENCE [LARGE SCALE GENOMIC DNA]</scope>
    <source>
        <strain evidence="2 3">PYCC6329</strain>
    </source>
</reference>
<protein>
    <submittedName>
        <fullName evidence="2">Uncharacterized protein</fullName>
    </submittedName>
</protein>
<evidence type="ECO:0000313" key="3">
    <source>
        <dbReference type="Proteomes" id="UP001358614"/>
    </source>
</evidence>
<sequence length="295" mass="34150">MNRRISFPVPSTYQPHAPTRPSLLRSTLLASLVGTTTNTDTDPRDDEIQRLKQLLSDTQRVNERLTSENQSLHCNLQSIHSPRSDWKICKHSWTSQNLAHQLCDMSSVVDILADAPHSLLDTIKYLTEDFENSVIESRIRNFTYTYTDSAIDIKLLQDTNKEVYANIEREFQTSKVESENICNFVQENVMRRWTSINENYGDTRESLGIRTGYDEWFDWGSYMSFNDCKLCLTEGTRIELYNPLDRADKDRITIPHSSEANDRVRRIIDTWKESFGDTRAMSQRGARPGVHDSPM</sequence>
<organism evidence="2 3">
    <name type="scientific">Kwoniella europaea PYCC6329</name>
    <dbReference type="NCBI Taxonomy" id="1423913"/>
    <lineage>
        <taxon>Eukaryota</taxon>
        <taxon>Fungi</taxon>
        <taxon>Dikarya</taxon>
        <taxon>Basidiomycota</taxon>
        <taxon>Agaricomycotina</taxon>
        <taxon>Tremellomycetes</taxon>
        <taxon>Tremellales</taxon>
        <taxon>Cryptococcaceae</taxon>
        <taxon>Kwoniella</taxon>
    </lineage>
</organism>
<evidence type="ECO:0000256" key="1">
    <source>
        <dbReference type="SAM" id="MobiDB-lite"/>
    </source>
</evidence>
<accession>A0AAX4KRY0</accession>
<dbReference type="Proteomes" id="UP001358614">
    <property type="component" value="Chromosome 2"/>
</dbReference>
<dbReference type="GeneID" id="91105207"/>
<dbReference type="EMBL" id="CP144090">
    <property type="protein sequence ID" value="WWD08295.1"/>
    <property type="molecule type" value="Genomic_DNA"/>
</dbReference>
<proteinExistence type="predicted"/>
<name>A0AAX4KRY0_9TREE</name>
<dbReference type="RefSeq" id="XP_066086262.1">
    <property type="nucleotide sequence ID" value="XM_066230165.1"/>
</dbReference>